<evidence type="ECO:0000256" key="1">
    <source>
        <dbReference type="ARBA" id="ARBA00022729"/>
    </source>
</evidence>
<keyword evidence="4" id="KW-1185">Reference proteome</keyword>
<proteinExistence type="predicted"/>
<dbReference type="STRING" id="797419.SAMN05216556_10951"/>
<evidence type="ECO:0000313" key="4">
    <source>
        <dbReference type="Proteomes" id="UP000184172"/>
    </source>
</evidence>
<accession>A0A1M6FVW7</accession>
<gene>
    <name evidence="3" type="ORF">SAMN04487908_10864</name>
</gene>
<dbReference type="EMBL" id="FQYV01000008">
    <property type="protein sequence ID" value="SHJ01749.1"/>
    <property type="molecule type" value="Genomic_DNA"/>
</dbReference>
<dbReference type="NCBIfam" id="TIGR04183">
    <property type="entry name" value="Por_Secre_tail"/>
    <property type="match status" value="1"/>
</dbReference>
<evidence type="ECO:0000259" key="2">
    <source>
        <dbReference type="Pfam" id="PF18962"/>
    </source>
</evidence>
<dbReference type="Pfam" id="PF18962">
    <property type="entry name" value="Por_Secre_tail"/>
    <property type="match status" value="1"/>
</dbReference>
<dbReference type="InterPro" id="IPR013783">
    <property type="entry name" value="Ig-like_fold"/>
</dbReference>
<dbReference type="InterPro" id="IPR026444">
    <property type="entry name" value="Secre_tail"/>
</dbReference>
<dbReference type="Pfam" id="PF11551">
    <property type="entry name" value="Omp28"/>
    <property type="match status" value="1"/>
</dbReference>
<sequence>MNYYPYFSGSKLNLRTNLSRFTPILKLKIMFKKLSLGLASGLIAFASYGQTIVPTTPQNKNVVLEEFTGIYCVYCPQGHAIAQSIKEANPERVTLINIHTGGYAAPSGSDPDYRTPYGSAIAAQSGLAGYPAGQVNRHVFPNRGMTNGGTAMGRGSWEISADEILAVASYVNVGVEAFLDIQTRELVVHVEAYYTGDSPQSTNMLNVALLQNNTKGPQTGGGAGNNYNHMHRLVDMITGQWGEEITTTTEGTFVDRTYTFTIPEDYNNIATVMEDMEVAAFITETQQEIPTGSSTQPYFTGVTIADDASIKSVMPIGPTCSETIAPVVKIKNNGQNTITSLEISYEINGEPHTYNWTGSIPALWEEDIQLPETTFTAQATNTVTFSIPNDEDTSNNTYDLTFDQAPEGTGTIYVDIITDNWGDELSWELKDSAGNVVQSGTGYGNNATINLRFDIAADCYTFTATDSFGDGGNRVTVTDTDGNQLFRVVGNWGSEKSSEFSSDGVLSVNQSALEGINIYPNPTKETLNISNAETANIEVYDMLGRMILSKNNISLNEQLNVSGLNAGAYFVKISKEGNSTTKKFIVTN</sequence>
<dbReference type="Gene3D" id="2.60.40.10">
    <property type="entry name" value="Immunoglobulins"/>
    <property type="match status" value="1"/>
</dbReference>
<feature type="domain" description="Secretion system C-terminal sorting" evidence="2">
    <location>
        <begin position="518"/>
        <end position="586"/>
    </location>
</feature>
<name>A0A1M6FVW7_9FLAO</name>
<dbReference type="Proteomes" id="UP000184172">
    <property type="component" value="Unassembled WGS sequence"/>
</dbReference>
<keyword evidence="1" id="KW-0732">Signal</keyword>
<protein>
    <submittedName>
        <fullName evidence="3">Por secretion system C-terminal sorting domain-containing protein</fullName>
    </submittedName>
</protein>
<dbReference type="InterPro" id="IPR021615">
    <property type="entry name" value="Omp28"/>
</dbReference>
<dbReference type="AlphaFoldDB" id="A0A1M6FVW7"/>
<organism evidence="3 4">
    <name type="scientific">Aequorivita viscosa</name>
    <dbReference type="NCBI Taxonomy" id="797419"/>
    <lineage>
        <taxon>Bacteria</taxon>
        <taxon>Pseudomonadati</taxon>
        <taxon>Bacteroidota</taxon>
        <taxon>Flavobacteriia</taxon>
        <taxon>Flavobacteriales</taxon>
        <taxon>Flavobacteriaceae</taxon>
        <taxon>Aequorivita</taxon>
    </lineage>
</organism>
<reference evidence="4" key="1">
    <citation type="submission" date="2016-11" db="EMBL/GenBank/DDBJ databases">
        <authorList>
            <person name="Varghese N."/>
            <person name="Submissions S."/>
        </authorList>
    </citation>
    <scope>NUCLEOTIDE SEQUENCE [LARGE SCALE GENOMIC DNA]</scope>
    <source>
        <strain evidence="4">DSM 26349</strain>
    </source>
</reference>
<evidence type="ECO:0000313" key="3">
    <source>
        <dbReference type="EMBL" id="SHJ01749.1"/>
    </source>
</evidence>